<protein>
    <submittedName>
        <fullName evidence="5">Regulatory protein TetR</fullName>
    </submittedName>
</protein>
<dbReference type="PANTHER" id="PTHR30055:SF237">
    <property type="entry name" value="TRANSCRIPTIONAL REPRESSOR MCE3R"/>
    <property type="match status" value="1"/>
</dbReference>
<dbReference type="InterPro" id="IPR009057">
    <property type="entry name" value="Homeodomain-like_sf"/>
</dbReference>
<evidence type="ECO:0000256" key="2">
    <source>
        <dbReference type="PROSITE-ProRule" id="PRU00335"/>
    </source>
</evidence>
<dbReference type="PROSITE" id="PS01081">
    <property type="entry name" value="HTH_TETR_1"/>
    <property type="match status" value="1"/>
</dbReference>
<dbReference type="AlphaFoldDB" id="A0A1C3NZ83"/>
<dbReference type="InterPro" id="IPR023772">
    <property type="entry name" value="DNA-bd_HTH_TetR-type_CS"/>
</dbReference>
<feature type="domain" description="HTH tetR-type" evidence="4">
    <location>
        <begin position="275"/>
        <end position="335"/>
    </location>
</feature>
<keyword evidence="6" id="KW-1185">Reference proteome</keyword>
<sequence length="456" mass="49991">MGQQLPSLQRPATVPVHGLGLRLRTPVEGVAVGSCFVRRPRQGSLGEIRIRTGRQGEQTVSERGGRGTITRTPRPRDRRAQIITAASDLFYRFGYHNVGTEDIASAVGITAGALYRHFRSKEELLACTLTDSFELAAAVVDRHRCGQLTAMVQDLAETAGRRRDLGVLWSRETRHLSDEQRQRMRERFFAFLSGFVTAMNDTRDELSRDDAELLAWCALAVLTSPSYHRVSAPPEAMVALLRRMALSVCTADIAGAASEVPGTDPGAAETGLSPRVRREALLVAAARLFSSRGYQTVTMEEVGAEVGVTSTGVYRHFATKADLLTAIVARAAEPLQLGMSRALSTATTALDGLENAVVAYIDFAMAHTDLVNVLVAEVMNLPYPNRHRIRKTQHDYVAEWVSLMEVTHPELDRSAALFRIHAVLMVVNDVARTAHLRKQPGVTDKLQLVAARILHG</sequence>
<dbReference type="GO" id="GO:0000976">
    <property type="term" value="F:transcription cis-regulatory region binding"/>
    <property type="evidence" value="ECO:0007669"/>
    <property type="project" value="TreeGrafter"/>
</dbReference>
<evidence type="ECO:0000313" key="5">
    <source>
        <dbReference type="EMBL" id="SBW22851.1"/>
    </source>
</evidence>
<gene>
    <name evidence="5" type="ORF">FDG2_3218</name>
</gene>
<name>A0A1C3NZ83_9ACTN</name>
<evidence type="ECO:0000313" key="6">
    <source>
        <dbReference type="Proteomes" id="UP000199013"/>
    </source>
</evidence>
<feature type="region of interest" description="Disordered" evidence="3">
    <location>
        <begin position="54"/>
        <end position="73"/>
    </location>
</feature>
<dbReference type="InterPro" id="IPR050109">
    <property type="entry name" value="HTH-type_TetR-like_transc_reg"/>
</dbReference>
<feature type="domain" description="HTH tetR-type" evidence="4">
    <location>
        <begin position="76"/>
        <end position="136"/>
    </location>
</feature>
<evidence type="ECO:0000256" key="3">
    <source>
        <dbReference type="SAM" id="MobiDB-lite"/>
    </source>
</evidence>
<dbReference type="Gene3D" id="1.10.357.10">
    <property type="entry name" value="Tetracycline Repressor, domain 2"/>
    <property type="match status" value="2"/>
</dbReference>
<dbReference type="SUPFAM" id="SSF46689">
    <property type="entry name" value="Homeodomain-like"/>
    <property type="match status" value="2"/>
</dbReference>
<evidence type="ECO:0000259" key="4">
    <source>
        <dbReference type="PROSITE" id="PS50977"/>
    </source>
</evidence>
<evidence type="ECO:0000256" key="1">
    <source>
        <dbReference type="ARBA" id="ARBA00023125"/>
    </source>
</evidence>
<dbReference type="Proteomes" id="UP000199013">
    <property type="component" value="Unassembled WGS sequence"/>
</dbReference>
<reference evidence="6" key="1">
    <citation type="submission" date="2016-02" db="EMBL/GenBank/DDBJ databases">
        <authorList>
            <person name="Wibberg D."/>
        </authorList>
    </citation>
    <scope>NUCLEOTIDE SEQUENCE [LARGE SCALE GENOMIC DNA]</scope>
</reference>
<organism evidence="5 6">
    <name type="scientific">Candidatus Protofrankia californiensis</name>
    <dbReference type="NCBI Taxonomy" id="1839754"/>
    <lineage>
        <taxon>Bacteria</taxon>
        <taxon>Bacillati</taxon>
        <taxon>Actinomycetota</taxon>
        <taxon>Actinomycetes</taxon>
        <taxon>Frankiales</taxon>
        <taxon>Frankiaceae</taxon>
        <taxon>Protofrankia</taxon>
    </lineage>
</organism>
<dbReference type="Gene3D" id="1.10.10.60">
    <property type="entry name" value="Homeodomain-like"/>
    <property type="match status" value="2"/>
</dbReference>
<proteinExistence type="predicted"/>
<dbReference type="Pfam" id="PF00440">
    <property type="entry name" value="TetR_N"/>
    <property type="match status" value="2"/>
</dbReference>
<dbReference type="InterPro" id="IPR001647">
    <property type="entry name" value="HTH_TetR"/>
</dbReference>
<dbReference type="PANTHER" id="PTHR30055">
    <property type="entry name" value="HTH-TYPE TRANSCRIPTIONAL REGULATOR RUTR"/>
    <property type="match status" value="1"/>
</dbReference>
<feature type="DNA-binding region" description="H-T-H motif" evidence="2">
    <location>
        <begin position="298"/>
        <end position="317"/>
    </location>
</feature>
<dbReference type="GO" id="GO:0003700">
    <property type="term" value="F:DNA-binding transcription factor activity"/>
    <property type="evidence" value="ECO:0007669"/>
    <property type="project" value="TreeGrafter"/>
</dbReference>
<dbReference type="EMBL" id="FLUV01001356">
    <property type="protein sequence ID" value="SBW22851.1"/>
    <property type="molecule type" value="Genomic_DNA"/>
</dbReference>
<dbReference type="PRINTS" id="PR00455">
    <property type="entry name" value="HTHTETR"/>
</dbReference>
<keyword evidence="1 2" id="KW-0238">DNA-binding</keyword>
<feature type="DNA-binding region" description="H-T-H motif" evidence="2">
    <location>
        <begin position="99"/>
        <end position="118"/>
    </location>
</feature>
<dbReference type="PROSITE" id="PS50977">
    <property type="entry name" value="HTH_TETR_2"/>
    <property type="match status" value="2"/>
</dbReference>
<accession>A0A1C3NZ83</accession>